<organism evidence="2 3">
    <name type="scientific">Candidatus Pseudobacter hemicellulosilyticus</name>
    <dbReference type="NCBI Taxonomy" id="3121375"/>
    <lineage>
        <taxon>Bacteria</taxon>
        <taxon>Pseudomonadati</taxon>
        <taxon>Bacteroidota</taxon>
        <taxon>Chitinophagia</taxon>
        <taxon>Chitinophagales</taxon>
        <taxon>Chitinophagaceae</taxon>
        <taxon>Pseudobacter</taxon>
    </lineage>
</organism>
<reference evidence="2" key="1">
    <citation type="submission" date="2023-03" db="EMBL/GenBank/DDBJ databases">
        <title>Andean soil-derived lignocellulolytic bacterial consortium as a source of novel taxa and putative plastic-active enzymes.</title>
        <authorList>
            <person name="Diaz-Garcia L."/>
            <person name="Chuvochina M."/>
            <person name="Feuerriegel G."/>
            <person name="Bunk B."/>
            <person name="Sproer C."/>
            <person name="Streit W.R."/>
            <person name="Rodriguez L.M."/>
            <person name="Overmann J."/>
            <person name="Jimenez D.J."/>
        </authorList>
    </citation>
    <scope>NUCLEOTIDE SEQUENCE</scope>
    <source>
        <strain evidence="2">MAG 7</strain>
    </source>
</reference>
<dbReference type="EMBL" id="CP119311">
    <property type="protein sequence ID" value="WEK34608.1"/>
    <property type="molecule type" value="Genomic_DNA"/>
</dbReference>
<name>A0AAJ6BEZ9_9BACT</name>
<evidence type="ECO:0000313" key="3">
    <source>
        <dbReference type="Proteomes" id="UP001220610"/>
    </source>
</evidence>
<evidence type="ECO:0000256" key="1">
    <source>
        <dbReference type="SAM" id="MobiDB-lite"/>
    </source>
</evidence>
<sequence>MEAKRRYSTMVFPQGFDGNNLQLNIVLIPRNQDPFQAWPTGLPNPHPAQATAFASLAPQFEVAVCNGLEEWPIGNATVAGQVPLAIPVNVTEASNKFQLLQALANQLGAKINMDGSSADKTDKAPDTPLPENQSVQKYLPESYRTAFNFTNPRHPNAKLDDSYHCAIRKDTKKKDNWKTNDDLSWGQVFAHILRQPMLARACGLIYSVSINLQQHPGLLSKGGYIFVNIVNEEYNAIQGEILNDLANGPFIKRYAARIPALKAGEARAVFAPMLFPVLHRADGSIMDPEPPKAEWDKIFAELNEYNDGFSKIIHAAQQVSNNILSEKQDGPAPQSDTGIRLAWDDEQIMIWYLRQLSGNPLEPGKRLDVPMGVYGYRVDVRPDEENSEWASLNLVKSKAPLTVGDVQLGEPPASGIDLPYQVFPSQLDNNTSAPYWLPMYFTNWIGKSLVLKDIDAIRINRHAEAQKGPKDDTPKAVDESTPYEEIPSGVDLRYGQRYEFRVRMMDISGGGPGIKEEMVNNAAAPTAKHQFKRFMAPDLCRIVQPLALRTGKSSYWNKESMDENGDSIPNPTIEIQRPLLSYPAVVFTGKYQARGLNPVDLLIAATQQPQPMKIPGIADPDVSHVEITVEVETLKLDNLLSVSGQENYMTLYTTTRAFPDGFDDTLVLPVEFHDVAVLLAGNADNPFNQDNLDKDAIDAMTAIPLPTARRIRLTVRAVCQEESGYYGFSNLANKDLDTRYGKTAQFWFHQPCEETVVLLSPEPNVAPLQGIYLQPDPIYLNTGEISSFFLLRETSGGMPDIIQRFAQKLGLRYNGLTLMGKKGERVIFGCSQRIRHHLSPDHGSITFSSKGDLCNHWLGCVVHRLNRDWTWNALDNVSFQLKRYRKFERDDDNETEVINVLGDIEMKRSASFESLQPDEFGLINREYTTLIFIDAIEPKSSLEKKPAQGTGLRFPDQLNVRYELKARFRPNHSAPPVPLPEEEEWLRLPTTIIPSQVPEIASVGIAFSPYRANDNYSATEPRQKYLWVELAKPVEDPHDTLFCRVLAYAPDQLISHNRGIMTEVPEEPLLPIDPEYIRSITMNQTDDMAGLGAMQPMEKASGNDNLHYLLPLPPGLNAESPELFGFFTYEFRIGHGHWSAQADEKGHLWSTAQGRFGRPLRITGVQHPAPNLLCNVNRDKDRVYVTAPYAKAVWKGMNVTSDPPRTQLHGLLYAQVRQADGKGYRNILLDEKVMVLNKPVFKPIPPDKHFGGFTAANLNLARWTVDQVDKAQQANVLVSHLSLMDDSSVEQLKLDKDTNKKLLTVLNTRRLGKIDQLDAKAAINLLNAHTKLNQPGLGVDVVIPNPVPAARINAGNKFTAASVVAGAKLAIFKDIPKTATVTWTTKEISALLSQLGLPQDASLSVLVVEVFGNITNIFDHLSLPAEWLEALTKNNPKVAATIKDRQARQQFALSNQLGNYRILRTSPLTEVPFVCCPTCG</sequence>
<feature type="region of interest" description="Disordered" evidence="1">
    <location>
        <begin position="114"/>
        <end position="133"/>
    </location>
</feature>
<dbReference type="Proteomes" id="UP001220610">
    <property type="component" value="Chromosome"/>
</dbReference>
<accession>A0AAJ6BEZ9</accession>
<evidence type="ECO:0000313" key="2">
    <source>
        <dbReference type="EMBL" id="WEK34608.1"/>
    </source>
</evidence>
<gene>
    <name evidence="2" type="ORF">P0Y53_19145</name>
</gene>
<protein>
    <submittedName>
        <fullName evidence="2">Uncharacterized protein</fullName>
    </submittedName>
</protein>
<proteinExistence type="predicted"/>